<organism evidence="1 2">
    <name type="scientific">Bacteroides fragilis</name>
    <dbReference type="NCBI Taxonomy" id="817"/>
    <lineage>
        <taxon>Bacteria</taxon>
        <taxon>Pseudomonadati</taxon>
        <taxon>Bacteroidota</taxon>
        <taxon>Bacteroidia</taxon>
        <taxon>Bacteroidales</taxon>
        <taxon>Bacteroidaceae</taxon>
        <taxon>Bacteroides</taxon>
    </lineage>
</organism>
<dbReference type="AlphaFoldDB" id="A0A853Q2B7"/>
<comment type="caution">
    <text evidence="1">The sequence shown here is derived from an EMBL/GenBank/DDBJ whole genome shotgun (WGS) entry which is preliminary data.</text>
</comment>
<protein>
    <submittedName>
        <fullName evidence="1">Uncharacterized protein</fullName>
    </submittedName>
</protein>
<evidence type="ECO:0000313" key="2">
    <source>
        <dbReference type="Proteomes" id="UP000093197"/>
    </source>
</evidence>
<accession>A0A853Q2B7</accession>
<gene>
    <name evidence="1" type="ORF">AC094_06420</name>
</gene>
<reference evidence="1 2" key="1">
    <citation type="journal article" date="2016" name="PLoS ONE">
        <title>Genomic Diversity of Enterotoxigenic Strains of Bacteroides fragilis.</title>
        <authorList>
            <person name="Pierce J.V."/>
            <person name="Bernstein H.D."/>
        </authorList>
    </citation>
    <scope>NUCLEOTIDE SEQUENCE [LARGE SCALE GENOMIC DNA]</scope>
    <source>
        <strain evidence="1 2">20793-3</strain>
    </source>
</reference>
<evidence type="ECO:0000313" key="1">
    <source>
        <dbReference type="EMBL" id="OCR36327.1"/>
    </source>
</evidence>
<sequence>MLMYVIIACKSNSFIGFSVFFHYLFLHLPSHSKRNSDVDMQALLNDIELDIQELKYLMEIISREPDSVLRGVARRNIVQMRGRLDALLELLDAKPVIAADASESPENRPVTETIEVVEIPALKETVADIPEENEEAAVAEDSQETVEPEPLHLSEAVIEQVPTVKLDPVADEKEEVFESVSVPQPEEPTVKVETRVASSPILAERIKTAGDLRRSISLNDSFRFSRELFGGSMEQMNNVLHQIGEMSSLDAALVFLSSKIKVDEENEAMNDFVELLRKHFI</sequence>
<dbReference type="EMBL" id="LIDT01000006">
    <property type="protein sequence ID" value="OCR36327.1"/>
    <property type="molecule type" value="Genomic_DNA"/>
</dbReference>
<dbReference type="Proteomes" id="UP000093197">
    <property type="component" value="Unassembled WGS sequence"/>
</dbReference>
<proteinExistence type="predicted"/>
<name>A0A853Q2B7_BACFG</name>